<organism evidence="12 13">
    <name type="scientific">Schaalia turicensis</name>
    <dbReference type="NCBI Taxonomy" id="131111"/>
    <lineage>
        <taxon>Bacteria</taxon>
        <taxon>Bacillati</taxon>
        <taxon>Actinomycetota</taxon>
        <taxon>Actinomycetes</taxon>
        <taxon>Actinomycetales</taxon>
        <taxon>Actinomycetaceae</taxon>
        <taxon>Schaalia</taxon>
    </lineage>
</organism>
<dbReference type="GO" id="GO:0046872">
    <property type="term" value="F:metal ion binding"/>
    <property type="evidence" value="ECO:0007669"/>
    <property type="project" value="UniProtKB-KW"/>
</dbReference>
<sequence length="402" mass="42301">MTHYLDHAATTPIRPSALEAWVEAQRELSAHPGNPASLHGGGRRAKRMLEDARERVAIALGCEKPEVIFTSGATESDAIGVHGGALAGRALNADRNTVLLSPVEHDAVGNQREYLESRGFAVELFPVASNGVCVINTDALAQVKDQCSLASLTLVSSEIGTIQPVSQMVEALDGRSMPIAQRPLTHTDAAQAMSLMDVSYAELGVDLMTVGGHKIGAPAGTGVLVARRGLKIPTDRPGGGHERGIRSGTPDVAGACAFALALEETVAQRQEWQVRAALLRDRLARALPDYARLTVSPDDALASIIHLSIPTSHPEAVLMAMDMADVHVSAGSACHAGVTRPSDVVLALGATEAEALGVLRISTGHDTTEADIDAFVDALERAVLAGQALDSHDRDRMHGRTH</sequence>
<dbReference type="GO" id="GO:0051536">
    <property type="term" value="F:iron-sulfur cluster binding"/>
    <property type="evidence" value="ECO:0007669"/>
    <property type="project" value="UniProtKB-KW"/>
</dbReference>
<dbReference type="PANTHER" id="PTHR11601:SF34">
    <property type="entry name" value="CYSTEINE DESULFURASE"/>
    <property type="match status" value="1"/>
</dbReference>
<evidence type="ECO:0000256" key="7">
    <source>
        <dbReference type="ARBA" id="ARBA00023004"/>
    </source>
</evidence>
<dbReference type="EMBL" id="PKKJ01000001">
    <property type="protein sequence ID" value="PKY66879.1"/>
    <property type="molecule type" value="Genomic_DNA"/>
</dbReference>
<evidence type="ECO:0000313" key="12">
    <source>
        <dbReference type="EMBL" id="PKY66879.1"/>
    </source>
</evidence>
<dbReference type="PROSITE" id="PS00595">
    <property type="entry name" value="AA_TRANSFER_CLASS_5"/>
    <property type="match status" value="1"/>
</dbReference>
<dbReference type="InterPro" id="IPR015424">
    <property type="entry name" value="PyrdxlP-dep_Trfase"/>
</dbReference>
<dbReference type="InterPro" id="IPR000192">
    <property type="entry name" value="Aminotrans_V_dom"/>
</dbReference>
<keyword evidence="4" id="KW-0808">Transferase</keyword>
<evidence type="ECO:0000256" key="8">
    <source>
        <dbReference type="ARBA" id="ARBA00023014"/>
    </source>
</evidence>
<dbReference type="InterPro" id="IPR020578">
    <property type="entry name" value="Aminotrans_V_PyrdxlP_BS"/>
</dbReference>
<evidence type="ECO:0000256" key="1">
    <source>
        <dbReference type="ARBA" id="ARBA00001933"/>
    </source>
</evidence>
<dbReference type="GO" id="GO:0031071">
    <property type="term" value="F:cysteine desulfurase activity"/>
    <property type="evidence" value="ECO:0007669"/>
    <property type="project" value="UniProtKB-EC"/>
</dbReference>
<dbReference type="InterPro" id="IPR015421">
    <property type="entry name" value="PyrdxlP-dep_Trfase_major"/>
</dbReference>
<evidence type="ECO:0000256" key="2">
    <source>
        <dbReference type="ARBA" id="ARBA00006490"/>
    </source>
</evidence>
<dbReference type="Gene3D" id="3.40.640.10">
    <property type="entry name" value="Type I PLP-dependent aspartate aminotransferase-like (Major domain)"/>
    <property type="match status" value="1"/>
</dbReference>
<evidence type="ECO:0000256" key="9">
    <source>
        <dbReference type="ARBA" id="ARBA00050776"/>
    </source>
</evidence>
<reference evidence="12 13" key="1">
    <citation type="submission" date="2017-12" db="EMBL/GenBank/DDBJ databases">
        <title>Phylogenetic diversity of female urinary microbiome.</title>
        <authorList>
            <person name="Thomas-White K."/>
            <person name="Wolfe A.J."/>
        </authorList>
    </citation>
    <scope>NUCLEOTIDE SEQUENCE [LARGE SCALE GENOMIC DNA]</scope>
    <source>
        <strain evidence="12 13">UMB0250</strain>
    </source>
</reference>
<dbReference type="Pfam" id="PF00266">
    <property type="entry name" value="Aminotran_5"/>
    <property type="match status" value="1"/>
</dbReference>
<dbReference type="SUPFAM" id="SSF53383">
    <property type="entry name" value="PLP-dependent transferases"/>
    <property type="match status" value="1"/>
</dbReference>
<dbReference type="Proteomes" id="UP000234545">
    <property type="component" value="Unassembled WGS sequence"/>
</dbReference>
<dbReference type="Gene3D" id="3.90.1150.10">
    <property type="entry name" value="Aspartate Aminotransferase, domain 1"/>
    <property type="match status" value="1"/>
</dbReference>
<dbReference type="RefSeq" id="WP_006681243.1">
    <property type="nucleotide sequence ID" value="NZ_PKKJ01000001.1"/>
</dbReference>
<dbReference type="AlphaFoldDB" id="A0A2I1I6Y3"/>
<dbReference type="PANTHER" id="PTHR11601">
    <property type="entry name" value="CYSTEINE DESULFURYLASE FAMILY MEMBER"/>
    <property type="match status" value="1"/>
</dbReference>
<keyword evidence="5" id="KW-0479">Metal-binding</keyword>
<comment type="catalytic activity">
    <reaction evidence="9">
        <text>(sulfur carrier)-H + L-cysteine = (sulfur carrier)-SH + L-alanine</text>
        <dbReference type="Rhea" id="RHEA:43892"/>
        <dbReference type="Rhea" id="RHEA-COMP:14737"/>
        <dbReference type="Rhea" id="RHEA-COMP:14739"/>
        <dbReference type="ChEBI" id="CHEBI:29917"/>
        <dbReference type="ChEBI" id="CHEBI:35235"/>
        <dbReference type="ChEBI" id="CHEBI:57972"/>
        <dbReference type="ChEBI" id="CHEBI:64428"/>
        <dbReference type="EC" id="2.8.1.7"/>
    </reaction>
</comment>
<dbReference type="Gene3D" id="1.10.260.50">
    <property type="match status" value="1"/>
</dbReference>
<protein>
    <recommendedName>
        <fullName evidence="3">cysteine desulfurase</fullName>
        <ecNumber evidence="3">2.8.1.7</ecNumber>
    </recommendedName>
</protein>
<keyword evidence="6" id="KW-0663">Pyridoxal phosphate</keyword>
<keyword evidence="8" id="KW-0411">Iron-sulfur</keyword>
<dbReference type="InterPro" id="IPR015422">
    <property type="entry name" value="PyrdxlP-dep_Trfase_small"/>
</dbReference>
<proteinExistence type="inferred from homology"/>
<evidence type="ECO:0000313" key="13">
    <source>
        <dbReference type="Proteomes" id="UP000234545"/>
    </source>
</evidence>
<evidence type="ECO:0000256" key="5">
    <source>
        <dbReference type="ARBA" id="ARBA00022723"/>
    </source>
</evidence>
<dbReference type="PIRSF" id="PIRSF005572">
    <property type="entry name" value="NifS"/>
    <property type="match status" value="1"/>
</dbReference>
<evidence type="ECO:0000256" key="10">
    <source>
        <dbReference type="RuleBase" id="RU004504"/>
    </source>
</evidence>
<evidence type="ECO:0000259" key="11">
    <source>
        <dbReference type="Pfam" id="PF00266"/>
    </source>
</evidence>
<comment type="similarity">
    <text evidence="2">Belongs to the class-V pyridoxal-phosphate-dependent aminotransferase family. NifS/IscS subfamily.</text>
</comment>
<evidence type="ECO:0000256" key="6">
    <source>
        <dbReference type="ARBA" id="ARBA00022898"/>
    </source>
</evidence>
<dbReference type="OrthoDB" id="9808002at2"/>
<dbReference type="EC" id="2.8.1.7" evidence="3"/>
<keyword evidence="7" id="KW-0408">Iron</keyword>
<name>A0A2I1I6Y3_9ACTO</name>
<comment type="cofactor">
    <cofactor evidence="1 10">
        <name>pyridoxal 5'-phosphate</name>
        <dbReference type="ChEBI" id="CHEBI:597326"/>
    </cofactor>
</comment>
<dbReference type="InterPro" id="IPR016454">
    <property type="entry name" value="Cysteine_dSase"/>
</dbReference>
<gene>
    <name evidence="12" type="ORF">CYJ25_01165</name>
</gene>
<feature type="domain" description="Aminotransferase class V" evidence="11">
    <location>
        <begin position="3"/>
        <end position="375"/>
    </location>
</feature>
<accession>A0A2I1I6Y3</accession>
<comment type="caution">
    <text evidence="12">The sequence shown here is derived from an EMBL/GenBank/DDBJ whole genome shotgun (WGS) entry which is preliminary data.</text>
</comment>
<evidence type="ECO:0000256" key="4">
    <source>
        <dbReference type="ARBA" id="ARBA00022679"/>
    </source>
</evidence>
<evidence type="ECO:0000256" key="3">
    <source>
        <dbReference type="ARBA" id="ARBA00012239"/>
    </source>
</evidence>